<feature type="transmembrane region" description="Helical" evidence="2">
    <location>
        <begin position="6"/>
        <end position="23"/>
    </location>
</feature>
<dbReference type="Gene3D" id="3.10.120.10">
    <property type="entry name" value="Cytochrome b5-like heme/steroid binding domain"/>
    <property type="match status" value="1"/>
</dbReference>
<dbReference type="Pfam" id="PF00173">
    <property type="entry name" value="Cyt-b5"/>
    <property type="match status" value="1"/>
</dbReference>
<dbReference type="HOGENOM" id="CLU_042860_2_0_1"/>
<organism evidence="5">
    <name type="scientific">Laccaria bicolor (strain S238N-H82 / ATCC MYA-4686)</name>
    <name type="common">Bicoloured deceiver</name>
    <name type="synonym">Laccaria laccata var. bicolor</name>
    <dbReference type="NCBI Taxonomy" id="486041"/>
    <lineage>
        <taxon>Eukaryota</taxon>
        <taxon>Fungi</taxon>
        <taxon>Dikarya</taxon>
        <taxon>Basidiomycota</taxon>
        <taxon>Agaricomycotina</taxon>
        <taxon>Agaricomycetes</taxon>
        <taxon>Agaricomycetidae</taxon>
        <taxon>Agaricales</taxon>
        <taxon>Agaricineae</taxon>
        <taxon>Hydnangiaceae</taxon>
        <taxon>Laccaria</taxon>
    </lineage>
</organism>
<dbReference type="SMART" id="SM01117">
    <property type="entry name" value="Cyt-b5"/>
    <property type="match status" value="1"/>
</dbReference>
<dbReference type="GeneID" id="6084884"/>
<name>B0DZ39_LACBS</name>
<dbReference type="FunFam" id="3.10.120.10:FF:000003">
    <property type="entry name" value="membrane-associated progesterone receptor component 1"/>
    <property type="match status" value="1"/>
</dbReference>
<protein>
    <submittedName>
        <fullName evidence="4">Cytochrome b5</fullName>
    </submittedName>
</protein>
<dbReference type="InterPro" id="IPR001199">
    <property type="entry name" value="Cyt_B5-like_heme/steroid-bd"/>
</dbReference>
<dbReference type="SUPFAM" id="SSF55856">
    <property type="entry name" value="Cytochrome b5-like heme/steroid binding domain"/>
    <property type="match status" value="1"/>
</dbReference>
<dbReference type="GO" id="GO:0016020">
    <property type="term" value="C:membrane"/>
    <property type="evidence" value="ECO:0007669"/>
    <property type="project" value="TreeGrafter"/>
</dbReference>
<comment type="similarity">
    <text evidence="1">Belongs to the cytochrome b5 family. MAPR subfamily.</text>
</comment>
<evidence type="ECO:0000259" key="3">
    <source>
        <dbReference type="SMART" id="SM01117"/>
    </source>
</evidence>
<dbReference type="InterPro" id="IPR036400">
    <property type="entry name" value="Cyt_B5-like_heme/steroid_sf"/>
</dbReference>
<keyword evidence="5" id="KW-1185">Reference proteome</keyword>
<evidence type="ECO:0000256" key="2">
    <source>
        <dbReference type="SAM" id="Phobius"/>
    </source>
</evidence>
<keyword evidence="2" id="KW-0812">Transmembrane</keyword>
<dbReference type="OrthoDB" id="899at2759"/>
<dbReference type="InParanoid" id="B0DZ39"/>
<dbReference type="STRING" id="486041.B0DZ39"/>
<dbReference type="KEGG" id="lbc:LACBIDRAFT_314723"/>
<evidence type="ECO:0000313" key="4">
    <source>
        <dbReference type="EMBL" id="EDR00125.1"/>
    </source>
</evidence>
<accession>B0DZ39</accession>
<dbReference type="Proteomes" id="UP000001194">
    <property type="component" value="Unassembled WGS sequence"/>
</dbReference>
<dbReference type="EMBL" id="DS547153">
    <property type="protein sequence ID" value="EDR00125.1"/>
    <property type="molecule type" value="Genomic_DNA"/>
</dbReference>
<reference evidence="4 5" key="1">
    <citation type="journal article" date="2008" name="Nature">
        <title>The genome of Laccaria bicolor provides insights into mycorrhizal symbiosis.</title>
        <authorList>
            <person name="Martin F."/>
            <person name="Aerts A."/>
            <person name="Ahren D."/>
            <person name="Brun A."/>
            <person name="Danchin E.G.J."/>
            <person name="Duchaussoy F."/>
            <person name="Gibon J."/>
            <person name="Kohler A."/>
            <person name="Lindquist E."/>
            <person name="Pereda V."/>
            <person name="Salamov A."/>
            <person name="Shapiro H.J."/>
            <person name="Wuyts J."/>
            <person name="Blaudez D."/>
            <person name="Buee M."/>
            <person name="Brokstein P."/>
            <person name="Canbaeck B."/>
            <person name="Cohen D."/>
            <person name="Courty P.E."/>
            <person name="Coutinho P.M."/>
            <person name="Delaruelle C."/>
            <person name="Detter J.C."/>
            <person name="Deveau A."/>
            <person name="DiFazio S."/>
            <person name="Duplessis S."/>
            <person name="Fraissinet-Tachet L."/>
            <person name="Lucic E."/>
            <person name="Frey-Klett P."/>
            <person name="Fourrey C."/>
            <person name="Feussner I."/>
            <person name="Gay G."/>
            <person name="Grimwood J."/>
            <person name="Hoegger P.J."/>
            <person name="Jain P."/>
            <person name="Kilaru S."/>
            <person name="Labbe J."/>
            <person name="Lin Y.C."/>
            <person name="Legue V."/>
            <person name="Le Tacon F."/>
            <person name="Marmeisse R."/>
            <person name="Melayah D."/>
            <person name="Montanini B."/>
            <person name="Muratet M."/>
            <person name="Nehls U."/>
            <person name="Niculita-Hirzel H."/>
            <person name="Oudot-Le Secq M.P."/>
            <person name="Peter M."/>
            <person name="Quesneville H."/>
            <person name="Rajashekar B."/>
            <person name="Reich M."/>
            <person name="Rouhier N."/>
            <person name="Schmutz J."/>
            <person name="Yin T."/>
            <person name="Chalot M."/>
            <person name="Henrissat B."/>
            <person name="Kuees U."/>
            <person name="Lucas S."/>
            <person name="Van de Peer Y."/>
            <person name="Podila G.K."/>
            <person name="Polle A."/>
            <person name="Pukkila P.J."/>
            <person name="Richardson P.M."/>
            <person name="Rouze P."/>
            <person name="Sanders I.R."/>
            <person name="Stajich J.E."/>
            <person name="Tunlid A."/>
            <person name="Tuskan G."/>
            <person name="Grigoriev I.V."/>
        </authorList>
    </citation>
    <scope>NUCLEOTIDE SEQUENCE [LARGE SCALE GENOMIC DNA]</scope>
    <source>
        <strain evidence="5">S238N-H82 / ATCC MYA-4686</strain>
    </source>
</reference>
<dbReference type="GO" id="GO:0005783">
    <property type="term" value="C:endoplasmic reticulum"/>
    <property type="evidence" value="ECO:0007669"/>
    <property type="project" value="TreeGrafter"/>
</dbReference>
<keyword evidence="2" id="KW-0472">Membrane</keyword>
<proteinExistence type="inferred from homology"/>
<dbReference type="InterPro" id="IPR050577">
    <property type="entry name" value="MAPR/NEUFC/NENF-like"/>
</dbReference>
<dbReference type="GO" id="GO:0020037">
    <property type="term" value="F:heme binding"/>
    <property type="evidence" value="ECO:0007669"/>
    <property type="project" value="UniProtKB-ARBA"/>
</dbReference>
<evidence type="ECO:0000256" key="1">
    <source>
        <dbReference type="ARBA" id="ARBA00038357"/>
    </source>
</evidence>
<evidence type="ECO:0000313" key="5">
    <source>
        <dbReference type="Proteomes" id="UP000001194"/>
    </source>
</evidence>
<keyword evidence="2" id="KW-1133">Transmembrane helix</keyword>
<dbReference type="RefSeq" id="XP_001889182.1">
    <property type="nucleotide sequence ID" value="XM_001889147.1"/>
</dbReference>
<gene>
    <name evidence="4" type="ORF">LACBIDRAFT_314723</name>
</gene>
<sequence length="177" mass="19681">MLTFQSAVTYVLALAIPVIYLTYRHYARPQTTQIPAEDSKKPLKSIMQAPREDLAPPKDDPFTTEALKQFDGSNPNRPIYVAIKGTIFDVTHKAEVYGRGGSYNIFAGKDGSRGLGKSSLKPEDAVADYSDLDETDQKVLDDWFSFFQKRYNIVGKVVDPPVQNNVVDPVDPPPANM</sequence>
<feature type="domain" description="Cytochrome b5 heme-binding" evidence="3">
    <location>
        <begin position="62"/>
        <end position="158"/>
    </location>
</feature>
<dbReference type="PANTHER" id="PTHR10281:SF115">
    <property type="entry name" value="BINDING PROTEIN, PUTATIVE (AFU_ORTHOLOGUE AFUA_4G06240)-RELATED"/>
    <property type="match status" value="1"/>
</dbReference>
<dbReference type="AlphaFoldDB" id="B0DZ39"/>
<dbReference type="PANTHER" id="PTHR10281">
    <property type="entry name" value="MEMBRANE-ASSOCIATED PROGESTERONE RECEPTOR COMPONENT-RELATED"/>
    <property type="match status" value="1"/>
</dbReference>